<dbReference type="GO" id="GO:0003676">
    <property type="term" value="F:nucleic acid binding"/>
    <property type="evidence" value="ECO:0007669"/>
    <property type="project" value="InterPro"/>
</dbReference>
<keyword evidence="4" id="KW-1185">Reference proteome</keyword>
<dbReference type="Gramene" id="PGSC0003DMT400088258">
    <property type="protein sequence ID" value="PGSC0003DMT400088258"/>
    <property type="gene ID" value="PGSC0003DMG400037829"/>
</dbReference>
<sequence length="394" mass="43923">MKVVLPVNPNAGTSTSRVRDLTRMNPSKFHGFKVEEDPQEFIDDGYKVSMIMRVTMVENAELAAYQLKGLAQISYNQWKKRITEDTGPHDWRSLRPLFLIGQTTARTGGPWFTTATPLQTSSEKLAKSRLTDRPMVRRSDHGPWFVTVDPDLLYPTSDMNYGRPARTVIRSMVRRLSNPKPQGGNGSGSSLPMSTCTRCGRKHEGKCLADIDGWFGCGKSGHKMRDCPMLMAKGKEGKQAPPSGAGSNAPKKNQFCALQTRVEQDGSLDVVTGLLKVVQLDVYNLLDPGATLSMPYMAIKFDVLPDVLLEPFSLSTPVDDSIVAKRNKAAETTKKRKPEDRQTHWASRRTTMISPNVAVCQALKEKIKSVIEKSSHRVTERFRDAVPCHPKYKT</sequence>
<dbReference type="EnsemblPlants" id="PGSC0003DMT400088258">
    <property type="protein sequence ID" value="PGSC0003DMT400088258"/>
    <property type="gene ID" value="PGSC0003DMG400037829"/>
</dbReference>
<dbReference type="InParanoid" id="M1DFK3"/>
<evidence type="ECO:0000313" key="3">
    <source>
        <dbReference type="EnsemblPlants" id="PGSC0003DMT400088258"/>
    </source>
</evidence>
<keyword evidence="1" id="KW-0479">Metal-binding</keyword>
<keyword evidence="1" id="KW-0862">Zinc</keyword>
<protein>
    <submittedName>
        <fullName evidence="3">Gag-pol polyprotein</fullName>
    </submittedName>
</protein>
<evidence type="ECO:0000256" key="1">
    <source>
        <dbReference type="PROSITE-ProRule" id="PRU00047"/>
    </source>
</evidence>
<dbReference type="GO" id="GO:0008270">
    <property type="term" value="F:zinc ion binding"/>
    <property type="evidence" value="ECO:0007669"/>
    <property type="project" value="UniProtKB-KW"/>
</dbReference>
<dbReference type="InterPro" id="IPR001878">
    <property type="entry name" value="Znf_CCHC"/>
</dbReference>
<reference evidence="3" key="2">
    <citation type="submission" date="2015-06" db="UniProtKB">
        <authorList>
            <consortium name="EnsemblPlants"/>
        </authorList>
    </citation>
    <scope>IDENTIFICATION</scope>
    <source>
        <strain evidence="3">DM1-3 516 R44</strain>
    </source>
</reference>
<dbReference type="Proteomes" id="UP000011115">
    <property type="component" value="Unassembled WGS sequence"/>
</dbReference>
<dbReference type="HOGENOM" id="CLU_700965_0_0_1"/>
<keyword evidence="1" id="KW-0863">Zinc-finger</keyword>
<organism evidence="3 4">
    <name type="scientific">Solanum tuberosum</name>
    <name type="common">Potato</name>
    <dbReference type="NCBI Taxonomy" id="4113"/>
    <lineage>
        <taxon>Eukaryota</taxon>
        <taxon>Viridiplantae</taxon>
        <taxon>Streptophyta</taxon>
        <taxon>Embryophyta</taxon>
        <taxon>Tracheophyta</taxon>
        <taxon>Spermatophyta</taxon>
        <taxon>Magnoliopsida</taxon>
        <taxon>eudicotyledons</taxon>
        <taxon>Gunneridae</taxon>
        <taxon>Pentapetalae</taxon>
        <taxon>asterids</taxon>
        <taxon>lamiids</taxon>
        <taxon>Solanales</taxon>
        <taxon>Solanaceae</taxon>
        <taxon>Solanoideae</taxon>
        <taxon>Solaneae</taxon>
        <taxon>Solanum</taxon>
    </lineage>
</organism>
<accession>M1DFK3</accession>
<proteinExistence type="predicted"/>
<dbReference type="PaxDb" id="4113-PGSC0003DMT400088258"/>
<evidence type="ECO:0000259" key="2">
    <source>
        <dbReference type="PROSITE" id="PS50158"/>
    </source>
</evidence>
<dbReference type="AlphaFoldDB" id="M1DFK3"/>
<name>M1DFK3_SOLTU</name>
<reference evidence="4" key="1">
    <citation type="journal article" date="2011" name="Nature">
        <title>Genome sequence and analysis of the tuber crop potato.</title>
        <authorList>
            <consortium name="The Potato Genome Sequencing Consortium"/>
        </authorList>
    </citation>
    <scope>NUCLEOTIDE SEQUENCE [LARGE SCALE GENOMIC DNA]</scope>
    <source>
        <strain evidence="4">cv. DM1-3 516 R44</strain>
    </source>
</reference>
<feature type="domain" description="CCHC-type" evidence="2">
    <location>
        <begin position="215"/>
        <end position="228"/>
    </location>
</feature>
<evidence type="ECO:0000313" key="4">
    <source>
        <dbReference type="Proteomes" id="UP000011115"/>
    </source>
</evidence>
<dbReference type="PROSITE" id="PS50158">
    <property type="entry name" value="ZF_CCHC"/>
    <property type="match status" value="1"/>
</dbReference>